<dbReference type="RefSeq" id="WP_221288227.1">
    <property type="nucleotide sequence ID" value="NZ_AP024597.1"/>
</dbReference>
<dbReference type="Proteomes" id="UP000825123">
    <property type="component" value="Chromosome"/>
</dbReference>
<organism evidence="1 2">
    <name type="scientific">Stygiolobus caldivivus</name>
    <dbReference type="NCBI Taxonomy" id="2824673"/>
    <lineage>
        <taxon>Archaea</taxon>
        <taxon>Thermoproteota</taxon>
        <taxon>Thermoprotei</taxon>
        <taxon>Sulfolobales</taxon>
        <taxon>Sulfolobaceae</taxon>
        <taxon>Stygiolobus</taxon>
    </lineage>
</organism>
<evidence type="ECO:0000313" key="2">
    <source>
        <dbReference type="Proteomes" id="UP000825123"/>
    </source>
</evidence>
<sequence>MRLEIENIDSILSSNERVEFYGGWDDVLFLAHRAVAASAPVNVVLVQEFGKFDPFLVKKFQRLLGNTSEVFIRRAFKAEDVKPTIESFDKELIVIDPYFHGKKYTEITSSLRREVWVFTREVRGLPQGGAFNHHSMHVIVKVKRSKWGFRFYLIKHPTMPYMEIPVSIEGMYKGEESNGLLAWAGL</sequence>
<reference evidence="1 2" key="1">
    <citation type="submission" date="2021-04" db="EMBL/GenBank/DDBJ databases">
        <title>Complete genome sequence of Stygiolobus sp. KN-1.</title>
        <authorList>
            <person name="Nakamura K."/>
            <person name="Sakai H."/>
            <person name="Kurosawa N."/>
        </authorList>
    </citation>
    <scope>NUCLEOTIDE SEQUENCE [LARGE SCALE GENOMIC DNA]</scope>
    <source>
        <strain evidence="1 2">KN-1</strain>
    </source>
</reference>
<dbReference type="KEGG" id="csty:KN1_27660"/>
<dbReference type="GeneID" id="66164489"/>
<evidence type="ECO:0000313" key="1">
    <source>
        <dbReference type="EMBL" id="BCU71469.1"/>
    </source>
</evidence>
<protein>
    <submittedName>
        <fullName evidence="1">Uncharacterized protein</fullName>
    </submittedName>
</protein>
<accession>A0A8D5UA65</accession>
<gene>
    <name evidence="1" type="ORF">KN1_27660</name>
</gene>
<keyword evidence="2" id="KW-1185">Reference proteome</keyword>
<dbReference type="EMBL" id="AP024597">
    <property type="protein sequence ID" value="BCU71469.1"/>
    <property type="molecule type" value="Genomic_DNA"/>
</dbReference>
<name>A0A8D5UA65_9CREN</name>
<proteinExistence type="predicted"/>
<dbReference type="AlphaFoldDB" id="A0A8D5UA65"/>